<evidence type="ECO:0000313" key="2">
    <source>
        <dbReference type="Proteomes" id="UP000241868"/>
    </source>
</evidence>
<comment type="caution">
    <text evidence="1">The sequence shown here is derived from an EMBL/GenBank/DDBJ whole genome shotgun (WGS) entry which is preliminary data.</text>
</comment>
<protein>
    <submittedName>
        <fullName evidence="1">Uncharacterized protein</fullName>
    </submittedName>
</protein>
<name>A0A2P7U185_9NEIS</name>
<proteinExistence type="predicted"/>
<accession>A0A2P7U185</accession>
<dbReference type="RefSeq" id="WP_106740912.1">
    <property type="nucleotide sequence ID" value="NZ_PXYY01000017.1"/>
</dbReference>
<evidence type="ECO:0000313" key="1">
    <source>
        <dbReference type="EMBL" id="PSJ80736.1"/>
    </source>
</evidence>
<dbReference type="Proteomes" id="UP000241868">
    <property type="component" value="Unassembled WGS sequence"/>
</dbReference>
<sequence length="79" mass="9024">MFHLQSKYRQNCFQTAFLISRPSERLKECAIDVFLMFSGGLEIYKAVCFGMVSMFDSESGGIMAQNIEAVWNLSQTQKD</sequence>
<organism evidence="1 2">
    <name type="scientific">Neisseria iguanae</name>
    <dbReference type="NCBI Taxonomy" id="90242"/>
    <lineage>
        <taxon>Bacteria</taxon>
        <taxon>Pseudomonadati</taxon>
        <taxon>Pseudomonadota</taxon>
        <taxon>Betaproteobacteria</taxon>
        <taxon>Neisseriales</taxon>
        <taxon>Neisseriaceae</taxon>
        <taxon>Neisseria</taxon>
    </lineage>
</organism>
<dbReference type="AlphaFoldDB" id="A0A2P7U185"/>
<reference evidence="1 2" key="1">
    <citation type="submission" date="2018-03" db="EMBL/GenBank/DDBJ databases">
        <title>Neisseria weixii sp. nov., isolated from the intestinal contents of Tibetan Plateau pika (Ochotona curzoniae) in Yushu, Qinghai Province, China.</title>
        <authorList>
            <person name="Gui Z."/>
        </authorList>
    </citation>
    <scope>NUCLEOTIDE SEQUENCE [LARGE SCALE GENOMIC DNA]</scope>
    <source>
        <strain evidence="1 2">ATCC 51483</strain>
    </source>
</reference>
<dbReference type="EMBL" id="PXYY01000017">
    <property type="protein sequence ID" value="PSJ80736.1"/>
    <property type="molecule type" value="Genomic_DNA"/>
</dbReference>
<gene>
    <name evidence="1" type="ORF">C7N83_04390</name>
</gene>
<keyword evidence="2" id="KW-1185">Reference proteome</keyword>